<gene>
    <name evidence="2" type="ORF">rCG_42167</name>
</gene>
<name>A6K044_RAT</name>
<evidence type="ECO:0000313" key="3">
    <source>
        <dbReference type="Proteomes" id="UP000234681"/>
    </source>
</evidence>
<proteinExistence type="predicted"/>
<sequence length="52" mass="5946">MKHYFVNTGQWAPKSSPSTLFLSISEIQLDPRETSGMRPFKARGKHRCRAVP</sequence>
<evidence type="ECO:0000256" key="1">
    <source>
        <dbReference type="SAM" id="MobiDB-lite"/>
    </source>
</evidence>
<feature type="region of interest" description="Disordered" evidence="1">
    <location>
        <begin position="33"/>
        <end position="52"/>
    </location>
</feature>
<organism evidence="2 3">
    <name type="scientific">Rattus norvegicus</name>
    <name type="common">Rat</name>
    <dbReference type="NCBI Taxonomy" id="10116"/>
    <lineage>
        <taxon>Eukaryota</taxon>
        <taxon>Metazoa</taxon>
        <taxon>Chordata</taxon>
        <taxon>Craniata</taxon>
        <taxon>Vertebrata</taxon>
        <taxon>Euteleostomi</taxon>
        <taxon>Mammalia</taxon>
        <taxon>Eutheria</taxon>
        <taxon>Euarchontoglires</taxon>
        <taxon>Glires</taxon>
        <taxon>Rodentia</taxon>
        <taxon>Myomorpha</taxon>
        <taxon>Muroidea</taxon>
        <taxon>Muridae</taxon>
        <taxon>Murinae</taxon>
        <taxon>Rattus</taxon>
    </lineage>
</organism>
<accession>A6K044</accession>
<protein>
    <submittedName>
        <fullName evidence="2">RCG42167</fullName>
    </submittedName>
</protein>
<feature type="compositionally biased region" description="Basic residues" evidence="1">
    <location>
        <begin position="40"/>
        <end position="52"/>
    </location>
</feature>
<dbReference type="AlphaFoldDB" id="A6K044"/>
<evidence type="ECO:0000313" key="2">
    <source>
        <dbReference type="EMBL" id="EDL94090.1"/>
    </source>
</evidence>
<dbReference type="Proteomes" id="UP000234681">
    <property type="component" value="Chromosome 15"/>
</dbReference>
<dbReference type="EMBL" id="CH474010">
    <property type="protein sequence ID" value="EDL94090.1"/>
    <property type="molecule type" value="Genomic_DNA"/>
</dbReference>
<reference evidence="2 3" key="1">
    <citation type="submission" date="2005-07" db="EMBL/GenBank/DDBJ databases">
        <authorList>
            <person name="Mural R.J."/>
            <person name="Li P.W."/>
            <person name="Adams M.D."/>
            <person name="Amanatides P.G."/>
            <person name="Baden-Tillson H."/>
            <person name="Barnstead M."/>
            <person name="Chin S.H."/>
            <person name="Dew I."/>
            <person name="Evans C.A."/>
            <person name="Ferriera S."/>
            <person name="Flanigan M."/>
            <person name="Fosler C."/>
            <person name="Glodek A."/>
            <person name="Gu Z."/>
            <person name="Holt R.A."/>
            <person name="Jennings D."/>
            <person name="Kraft C.L."/>
            <person name="Lu F."/>
            <person name="Nguyen T."/>
            <person name="Nusskern D.R."/>
            <person name="Pfannkoch C.M."/>
            <person name="Sitter C."/>
            <person name="Sutton G.G."/>
            <person name="Venter J.C."/>
            <person name="Wang Z."/>
            <person name="Woodage T."/>
            <person name="Zheng X.H."/>
            <person name="Zhong F."/>
        </authorList>
    </citation>
    <scope>NUCLEOTIDE SEQUENCE [LARGE SCALE GENOMIC DNA]</scope>
    <source>
        <strain>BN</strain>
        <strain evidence="3">Sprague-Dawley</strain>
    </source>
</reference>